<organism evidence="1 2">
    <name type="scientific">Nocardia mangyaensis</name>
    <dbReference type="NCBI Taxonomy" id="2213200"/>
    <lineage>
        <taxon>Bacteria</taxon>
        <taxon>Bacillati</taxon>
        <taxon>Actinomycetota</taxon>
        <taxon>Actinomycetes</taxon>
        <taxon>Mycobacteriales</taxon>
        <taxon>Nocardiaceae</taxon>
        <taxon>Nocardia</taxon>
    </lineage>
</organism>
<evidence type="ECO:0000313" key="1">
    <source>
        <dbReference type="EMBL" id="APE36174.1"/>
    </source>
</evidence>
<name>A0A1J0VVW8_9NOCA</name>
<dbReference type="EMBL" id="CP018082">
    <property type="protein sequence ID" value="APE36174.1"/>
    <property type="molecule type" value="Genomic_DNA"/>
</dbReference>
<evidence type="ECO:0000313" key="2">
    <source>
        <dbReference type="Proteomes" id="UP000183810"/>
    </source>
</evidence>
<proteinExistence type="predicted"/>
<accession>A0A1J0VVW8</accession>
<gene>
    <name evidence="1" type="ORF">BOX37_22110</name>
</gene>
<dbReference type="Proteomes" id="UP000183810">
    <property type="component" value="Chromosome"/>
</dbReference>
<protein>
    <submittedName>
        <fullName evidence="1">Uncharacterized protein</fullName>
    </submittedName>
</protein>
<sequence>MEELSVGLIGVRRMTSGAGVVAEIVGGIEPFDRVEREHAEDTLRWWGSTADVYRRVKPDVPARHLVAYVVVV</sequence>
<reference evidence="1" key="1">
    <citation type="submission" date="2016-11" db="EMBL/GenBank/DDBJ databases">
        <authorList>
            <person name="Jaros S."/>
            <person name="Januszkiewicz K."/>
            <person name="Wedrychowicz H."/>
        </authorList>
    </citation>
    <scope>NUCLEOTIDE SEQUENCE [LARGE SCALE GENOMIC DNA]</scope>
    <source>
        <strain evidence="1">Y48</strain>
    </source>
</reference>
<keyword evidence="2" id="KW-1185">Reference proteome</keyword>
<dbReference type="AlphaFoldDB" id="A0A1J0VVW8"/>
<dbReference type="KEGG" id="nsl:BOX37_22110"/>